<evidence type="ECO:0000256" key="8">
    <source>
        <dbReference type="ARBA" id="ARBA00023125"/>
    </source>
</evidence>
<comment type="subunit">
    <text evidence="10">Monomer.</text>
</comment>
<feature type="region of interest" description="Interaction with DNA" evidence="10">
    <location>
        <begin position="163"/>
        <end position="168"/>
    </location>
</feature>
<dbReference type="Gene3D" id="1.10.460.10">
    <property type="entry name" value="Topoisomerase I, domain 2"/>
    <property type="match status" value="1"/>
</dbReference>
<organism evidence="13 14">
    <name type="scientific">Clostridium liquoris</name>
    <dbReference type="NCBI Taxonomy" id="1289519"/>
    <lineage>
        <taxon>Bacteria</taxon>
        <taxon>Bacillati</taxon>
        <taxon>Bacillota</taxon>
        <taxon>Clostridia</taxon>
        <taxon>Eubacteriales</taxon>
        <taxon>Clostridiaceae</taxon>
        <taxon>Clostridium</taxon>
    </lineage>
</organism>
<evidence type="ECO:0000256" key="10">
    <source>
        <dbReference type="HAMAP-Rule" id="MF_00952"/>
    </source>
</evidence>
<dbReference type="InterPro" id="IPR013825">
    <property type="entry name" value="Topo_IA_cen_sub2"/>
</dbReference>
<dbReference type="PANTHER" id="PTHR42785">
    <property type="entry name" value="DNA TOPOISOMERASE, TYPE IA, CORE"/>
    <property type="match status" value="1"/>
</dbReference>
<dbReference type="InterPro" id="IPR034149">
    <property type="entry name" value="TOPRIM_TopoI"/>
</dbReference>
<dbReference type="SMART" id="SM00437">
    <property type="entry name" value="TOP1Ac"/>
    <property type="match status" value="1"/>
</dbReference>
<feature type="site" description="Interaction with DNA" evidence="10">
    <location>
        <position position="33"/>
    </location>
</feature>
<dbReference type="GO" id="GO:0006265">
    <property type="term" value="P:DNA topological change"/>
    <property type="evidence" value="ECO:0007669"/>
    <property type="project" value="UniProtKB-UniRule"/>
</dbReference>
<evidence type="ECO:0000259" key="11">
    <source>
        <dbReference type="PROSITE" id="PS50880"/>
    </source>
</evidence>
<feature type="site" description="Interaction with DNA" evidence="10">
    <location>
        <position position="140"/>
    </location>
</feature>
<dbReference type="CDD" id="cd00186">
    <property type="entry name" value="TOP1Ac"/>
    <property type="match status" value="1"/>
</dbReference>
<evidence type="ECO:0000259" key="12">
    <source>
        <dbReference type="PROSITE" id="PS52039"/>
    </source>
</evidence>
<keyword evidence="14" id="KW-1185">Reference proteome</keyword>
<dbReference type="PANTHER" id="PTHR42785:SF1">
    <property type="entry name" value="DNA TOPOISOMERASE"/>
    <property type="match status" value="1"/>
</dbReference>
<keyword evidence="4" id="KW-0863">Zinc-finger</keyword>
<accession>A0A2T0B8V8</accession>
<dbReference type="Proteomes" id="UP000239706">
    <property type="component" value="Unassembled WGS sequence"/>
</dbReference>
<dbReference type="GO" id="GO:0008270">
    <property type="term" value="F:zinc ion binding"/>
    <property type="evidence" value="ECO:0007669"/>
    <property type="project" value="UniProtKB-KW"/>
</dbReference>
<dbReference type="InterPro" id="IPR000380">
    <property type="entry name" value="Topo_IA"/>
</dbReference>
<feature type="active site" description="O-(5'-phospho-DNA)-tyrosine intermediate" evidence="10">
    <location>
        <position position="300"/>
    </location>
</feature>
<dbReference type="CDD" id="cd03363">
    <property type="entry name" value="TOPRIM_TopoIA_TopoI"/>
    <property type="match status" value="1"/>
</dbReference>
<keyword evidence="5" id="KW-0862">Zinc</keyword>
<dbReference type="Gene3D" id="3.30.65.10">
    <property type="entry name" value="Bacterial Topoisomerase I, domain 1"/>
    <property type="match status" value="2"/>
</dbReference>
<dbReference type="InterPro" id="IPR003601">
    <property type="entry name" value="Topo_IA_2"/>
</dbReference>
<feature type="site" description="Interaction with DNA" evidence="10">
    <location>
        <position position="155"/>
    </location>
</feature>
<dbReference type="PROSITE" id="PS00396">
    <property type="entry name" value="TOPO_IA_1"/>
    <property type="match status" value="1"/>
</dbReference>
<feature type="site" description="Interaction with DNA" evidence="10">
    <location>
        <position position="139"/>
    </location>
</feature>
<dbReference type="Gene3D" id="1.10.290.10">
    <property type="entry name" value="Topoisomerase I, domain 4"/>
    <property type="match status" value="1"/>
</dbReference>
<keyword evidence="6" id="KW-0460">Magnesium</keyword>
<dbReference type="PROSITE" id="PS52039">
    <property type="entry name" value="TOPO_IA_2"/>
    <property type="match status" value="1"/>
</dbReference>
<dbReference type="Pfam" id="PF01396">
    <property type="entry name" value="Zn_ribbon_Top1"/>
    <property type="match status" value="3"/>
</dbReference>
<evidence type="ECO:0000256" key="6">
    <source>
        <dbReference type="ARBA" id="ARBA00022842"/>
    </source>
</evidence>
<dbReference type="SMART" id="SM00493">
    <property type="entry name" value="TOPRIM"/>
    <property type="match status" value="1"/>
</dbReference>
<dbReference type="Gene3D" id="3.40.50.140">
    <property type="match status" value="1"/>
</dbReference>
<dbReference type="InterPro" id="IPR006171">
    <property type="entry name" value="TOPRIM_dom"/>
</dbReference>
<evidence type="ECO:0000256" key="7">
    <source>
        <dbReference type="ARBA" id="ARBA00023029"/>
    </source>
</evidence>
<dbReference type="InterPro" id="IPR013824">
    <property type="entry name" value="Topo_IA_cen_sub1"/>
</dbReference>
<dbReference type="PRINTS" id="PR00417">
    <property type="entry name" value="PRTPISMRASEI"/>
</dbReference>
<comment type="similarity">
    <text evidence="2 10">Belongs to the type IA topoisomerase family.</text>
</comment>
<feature type="site" description="Interaction with DNA" evidence="10">
    <location>
        <position position="490"/>
    </location>
</feature>
<proteinExistence type="inferred from homology"/>
<dbReference type="SMART" id="SM00436">
    <property type="entry name" value="TOP1Bc"/>
    <property type="match status" value="1"/>
</dbReference>
<dbReference type="RefSeq" id="WP_106062614.1">
    <property type="nucleotide sequence ID" value="NZ_PVXO01000008.1"/>
</dbReference>
<feature type="site" description="Interaction with DNA" evidence="10">
    <location>
        <position position="148"/>
    </location>
</feature>
<dbReference type="Pfam" id="PF01751">
    <property type="entry name" value="Toprim"/>
    <property type="match status" value="1"/>
</dbReference>
<dbReference type="InterPro" id="IPR013498">
    <property type="entry name" value="Topo_IA_Znf"/>
</dbReference>
<gene>
    <name evidence="10 13" type="primary">topA</name>
    <name evidence="13" type="ORF">CLLI_04310</name>
</gene>
<dbReference type="InterPro" id="IPR013826">
    <property type="entry name" value="Topo_IA_cen_sub3"/>
</dbReference>
<evidence type="ECO:0000256" key="2">
    <source>
        <dbReference type="ARBA" id="ARBA00009446"/>
    </source>
</evidence>
<evidence type="ECO:0000313" key="14">
    <source>
        <dbReference type="Proteomes" id="UP000239706"/>
    </source>
</evidence>
<dbReference type="GO" id="GO:0003917">
    <property type="term" value="F:DNA topoisomerase type I (single strand cut, ATP-independent) activity"/>
    <property type="evidence" value="ECO:0007669"/>
    <property type="project" value="UniProtKB-UniRule"/>
</dbReference>
<feature type="domain" description="Topo IA-type catalytic" evidence="12">
    <location>
        <begin position="129"/>
        <end position="558"/>
    </location>
</feature>
<keyword evidence="9 10" id="KW-0413">Isomerase</keyword>
<evidence type="ECO:0000256" key="5">
    <source>
        <dbReference type="ARBA" id="ARBA00022833"/>
    </source>
</evidence>
<evidence type="ECO:0000256" key="9">
    <source>
        <dbReference type="ARBA" id="ARBA00023235"/>
    </source>
</evidence>
<keyword evidence="8 10" id="KW-0238">DNA-binding</keyword>
<comment type="catalytic activity">
    <reaction evidence="1 10">
        <text>ATP-independent breakage of single-stranded DNA, followed by passage and rejoining.</text>
        <dbReference type="EC" id="5.6.2.1"/>
    </reaction>
</comment>
<comment type="caution">
    <text evidence="13">The sequence shown here is derived from an EMBL/GenBank/DDBJ whole genome shotgun (WGS) entry which is preliminary data.</text>
</comment>
<feature type="site" description="Interaction with DNA" evidence="10">
    <location>
        <position position="143"/>
    </location>
</feature>
<evidence type="ECO:0000313" key="13">
    <source>
        <dbReference type="EMBL" id="PRR80263.1"/>
    </source>
</evidence>
<dbReference type="InterPro" id="IPR023406">
    <property type="entry name" value="Topo_IA_AS"/>
</dbReference>
<dbReference type="InterPro" id="IPR023405">
    <property type="entry name" value="Topo_IA_core_domain"/>
</dbReference>
<keyword evidence="7 10" id="KW-0799">Topoisomerase</keyword>
<dbReference type="Pfam" id="PF01131">
    <property type="entry name" value="Topoisom_bac"/>
    <property type="match status" value="1"/>
</dbReference>
<dbReference type="SUPFAM" id="SSF56712">
    <property type="entry name" value="Prokaryotic type I DNA topoisomerase"/>
    <property type="match status" value="1"/>
</dbReference>
<dbReference type="InterPro" id="IPR005733">
    <property type="entry name" value="TopoI_bac-type"/>
</dbReference>
<keyword evidence="3" id="KW-0479">Metal-binding</keyword>
<dbReference type="GO" id="GO:0003677">
    <property type="term" value="F:DNA binding"/>
    <property type="evidence" value="ECO:0007669"/>
    <property type="project" value="UniProtKB-KW"/>
</dbReference>
<dbReference type="SUPFAM" id="SSF57783">
    <property type="entry name" value="Zinc beta-ribbon"/>
    <property type="match status" value="2"/>
</dbReference>
<protein>
    <recommendedName>
        <fullName evidence="10">DNA topoisomerase 1</fullName>
        <ecNumber evidence="10">5.6.2.1</ecNumber>
    </recommendedName>
    <alternativeName>
        <fullName evidence="10">DNA topoisomerase I</fullName>
    </alternativeName>
</protein>
<dbReference type="HAMAP" id="MF_00952">
    <property type="entry name" value="Topoisom_1_prok"/>
    <property type="match status" value="1"/>
</dbReference>
<feature type="site" description="Interaction with DNA" evidence="10">
    <location>
        <position position="302"/>
    </location>
</feature>
<evidence type="ECO:0000256" key="1">
    <source>
        <dbReference type="ARBA" id="ARBA00000213"/>
    </source>
</evidence>
<dbReference type="EC" id="5.6.2.1" evidence="10"/>
<evidence type="ECO:0000256" key="4">
    <source>
        <dbReference type="ARBA" id="ARBA00022771"/>
    </source>
</evidence>
<dbReference type="GO" id="GO:0005694">
    <property type="term" value="C:chromosome"/>
    <property type="evidence" value="ECO:0007669"/>
    <property type="project" value="InterPro"/>
</dbReference>
<sequence>MGQKLVIVESPAKAKTIGKYLGKNYVVEASMGHVRDLPKSQLGVDIDNNYTPKYITIRGKGELLEKIKKEAKKCDEVYLATDPDREGEAISWHLSKALKLDEKKKCRIEFHEITKSAIKSAIKEPREIDIDLVNAQQARRVLDRLVGYEISPILWKKVKWGLSAGRVQSVALKMICDRERDIEKFIPKEYWTIECNLHKERNKSSFLVKLSSKGKKKIEINSNEESNSIIGEIEKGEFIVKNVKRSQKTKNPLPPFTTSTLQQDAYKKINFSTKRTMSIAQQLYEGVDVKGHGTIGLITYMRTDSVRISKEAQGTAGKFLADRFGEQYIPKVPKEFKSKKNIQDAHEAIRPTNVEITPEVAKESLSNEQYKLYSLIWKRFMASQMSPCVLNITTIEIINGEYGFKATGSAIDFDGFMKVYEYSIEEEKEVVNLPQLEIGEKLIKKSIEGKQHFTQPPARFSEASLVKTLEENGIGRPSTYAPIISTLLERKYIEREKRTLKTTELGFIVNDILSDYFKPIVDVEFTAEMENKLDSVEEGKENWTNVVDEFFSPLKVLIDKAEKEVAKVTIEDKVTDVICEKCGRNMVIKHGRFGDFLACPGYPDCKNTKPIVEEIDVKCPKCGGNILVKKSKKGRKFYGCSNYPNCDFVSWFEPVKDKCALCGSHMVKKYNKVKGNYFECVDADCKNKVYQNDTNSSSDS</sequence>
<dbReference type="PROSITE" id="PS50880">
    <property type="entry name" value="TOPRIM"/>
    <property type="match status" value="1"/>
</dbReference>
<dbReference type="InterPro" id="IPR003602">
    <property type="entry name" value="Topo_IA_DNA-bd_dom"/>
</dbReference>
<comment type="function">
    <text evidence="10">Releases the supercoiling and torsional tension of DNA, which is introduced during the DNA replication and transcription, by transiently cleaving and rejoining one strand of the DNA duplex. Introduces a single-strand break via transesterification at a target site in duplex DNA. The scissile phosphodiester is attacked by the catalytic tyrosine of the enzyme, resulting in the formation of a DNA-(5'-phosphotyrosyl)-enzyme intermediate and the expulsion of a 3'-OH DNA strand. The free DNA strand then undergoes passage around the unbroken strand, thus removing DNA supercoils. Finally, in the religation step, the DNA 3'-OH attacks the covalent intermediate to expel the active-site tyrosine and restore the DNA phosphodiester backbone.</text>
</comment>
<dbReference type="OrthoDB" id="9804262at2"/>
<dbReference type="Gene3D" id="2.70.20.10">
    <property type="entry name" value="Topoisomerase I, domain 3"/>
    <property type="match status" value="1"/>
</dbReference>
<dbReference type="InterPro" id="IPR013497">
    <property type="entry name" value="Topo_IA_cen"/>
</dbReference>
<dbReference type="AlphaFoldDB" id="A0A2T0B8V8"/>
<evidence type="ECO:0000256" key="3">
    <source>
        <dbReference type="ARBA" id="ARBA00022723"/>
    </source>
</evidence>
<name>A0A2T0B8V8_9CLOT</name>
<dbReference type="InterPro" id="IPR028612">
    <property type="entry name" value="Topoisom_1_IA"/>
</dbReference>
<feature type="domain" description="Toprim" evidence="11">
    <location>
        <begin position="3"/>
        <end position="113"/>
    </location>
</feature>
<reference evidence="13 14" key="1">
    <citation type="submission" date="2018-03" db="EMBL/GenBank/DDBJ databases">
        <title>Genome sequence of Clostridium liquoris DSM 100320.</title>
        <authorList>
            <person name="Poehlein A."/>
            <person name="Daniel R."/>
        </authorList>
    </citation>
    <scope>NUCLEOTIDE SEQUENCE [LARGE SCALE GENOMIC DNA]</scope>
    <source>
        <strain evidence="13 14">DSM 100320</strain>
    </source>
</reference>
<dbReference type="NCBIfam" id="TIGR01051">
    <property type="entry name" value="topA_bact"/>
    <property type="match status" value="1"/>
</dbReference>
<dbReference type="EMBL" id="PVXO01000008">
    <property type="protein sequence ID" value="PRR80263.1"/>
    <property type="molecule type" value="Genomic_DNA"/>
</dbReference>